<feature type="region of interest" description="Disordered" evidence="11">
    <location>
        <begin position="1"/>
        <end position="31"/>
    </location>
</feature>
<feature type="compositionally biased region" description="Basic and acidic residues" evidence="11">
    <location>
        <begin position="10"/>
        <end position="31"/>
    </location>
</feature>
<dbReference type="Pfam" id="PF14988">
    <property type="entry name" value="DUF4515"/>
    <property type="match status" value="1"/>
</dbReference>
<keyword evidence="5 10" id="KW-0175">Coiled coil</keyword>
<evidence type="ECO:0000256" key="5">
    <source>
        <dbReference type="ARBA" id="ARBA00023054"/>
    </source>
</evidence>
<accession>A0A8C4ZN55</accession>
<evidence type="ECO:0000256" key="10">
    <source>
        <dbReference type="SAM" id="Coils"/>
    </source>
</evidence>
<dbReference type="Ensembl" id="ENSGMOT00000017582.2">
    <property type="protein sequence ID" value="ENSGMOP00000017154.2"/>
    <property type="gene ID" value="ENSGMOG00000015993.2"/>
</dbReference>
<keyword evidence="4" id="KW-0963">Cytoplasm</keyword>
<feature type="region of interest" description="Disordered" evidence="11">
    <location>
        <begin position="451"/>
        <end position="475"/>
    </location>
</feature>
<feature type="domain" description="DUF4515" evidence="12">
    <location>
        <begin position="79"/>
        <end position="249"/>
    </location>
</feature>
<evidence type="ECO:0000313" key="14">
    <source>
        <dbReference type="Proteomes" id="UP000694546"/>
    </source>
</evidence>
<evidence type="ECO:0000256" key="3">
    <source>
        <dbReference type="ARBA" id="ARBA00015392"/>
    </source>
</evidence>
<dbReference type="AlphaFoldDB" id="A0A8C4ZN55"/>
<feature type="coiled-coil region" evidence="10">
    <location>
        <begin position="82"/>
        <end position="169"/>
    </location>
</feature>
<evidence type="ECO:0000256" key="8">
    <source>
        <dbReference type="ARBA" id="ARBA00023273"/>
    </source>
</evidence>
<evidence type="ECO:0000256" key="6">
    <source>
        <dbReference type="ARBA" id="ARBA00023069"/>
    </source>
</evidence>
<dbReference type="InterPro" id="IPR032777">
    <property type="entry name" value="DUF4515"/>
</dbReference>
<dbReference type="OMA" id="MEADKWT"/>
<dbReference type="OrthoDB" id="441129at2759"/>
<evidence type="ECO:0000259" key="12">
    <source>
        <dbReference type="Pfam" id="PF14988"/>
    </source>
</evidence>
<sequence length="498" mass="57649">MPNKKGNKGKGSDAKEGKQEPKADKESDVERAKANAALWRLRLDVAEQSLDEYRASTGTLAAANQALTNQVYRSEKDMMDIMAHLKRKDAETDAKIASLEEQLKSENAHAREERENLVAEHTLQNEELEQRFGERAKDFDTIQAGLKKIEEFRKTKAKMELELRRMREGMLLAERKHLENLGRVETKFYTQKLRLEKEAEQRLAHLSELAHDEAVLKLDDASRSVFKENVRLNEALNYHIKEVEDLRKKAATSQATMLRDKYTDVRMTQTNAAQMKAYRKEIADLRAKLDYSEKAQALLVGQLLQERGLREVDSRARSEDLHRFQKLLAKRGRETARGKRQVAETEMHRFFHAALSQVRQEIQASRLVYKKQALTAYQGSLREALAGRKQHPLVRTFNKNPHSTNSVYTDMEEAQKWTETQGQNDQVDVRDLTWEQKEKVLMLLFAKMNRPKTRKQCRKEAPDTSMEQSGRDSADALRMTQRTFMTLMPENSLPDIHK</sequence>
<evidence type="ECO:0000256" key="4">
    <source>
        <dbReference type="ARBA" id="ARBA00022490"/>
    </source>
</evidence>
<dbReference type="GeneID" id="115544110"/>
<name>A0A8C4ZN55_GADMO</name>
<gene>
    <name evidence="13" type="primary">BBOF1</name>
</gene>
<evidence type="ECO:0000256" key="7">
    <source>
        <dbReference type="ARBA" id="ARBA00023212"/>
    </source>
</evidence>
<protein>
    <recommendedName>
        <fullName evidence="3">Basal body-orientation factor 1</fullName>
    </recommendedName>
    <alternativeName>
        <fullName evidence="9">Coiled-coil domain-containing protein 176</fullName>
    </alternativeName>
</protein>
<dbReference type="PANTHER" id="PTHR14845">
    <property type="entry name" value="COILED-COIL DOMAIN-CONTAINING 166"/>
    <property type="match status" value="1"/>
</dbReference>
<proteinExistence type="inferred from homology"/>
<comment type="similarity">
    <text evidence="2">Belongs to the BBOF1 family.</text>
</comment>
<keyword evidence="7" id="KW-0206">Cytoskeleton</keyword>
<keyword evidence="14" id="KW-1185">Reference proteome</keyword>
<reference evidence="13" key="2">
    <citation type="submission" date="2025-09" db="UniProtKB">
        <authorList>
            <consortium name="Ensembl"/>
        </authorList>
    </citation>
    <scope>IDENTIFICATION</scope>
</reference>
<reference evidence="13" key="1">
    <citation type="submission" date="2025-08" db="UniProtKB">
        <authorList>
            <consortium name="Ensembl"/>
        </authorList>
    </citation>
    <scope>IDENTIFICATION</scope>
</reference>
<organism evidence="13 14">
    <name type="scientific">Gadus morhua</name>
    <name type="common">Atlantic cod</name>
    <dbReference type="NCBI Taxonomy" id="8049"/>
    <lineage>
        <taxon>Eukaryota</taxon>
        <taxon>Metazoa</taxon>
        <taxon>Chordata</taxon>
        <taxon>Craniata</taxon>
        <taxon>Vertebrata</taxon>
        <taxon>Euteleostomi</taxon>
        <taxon>Actinopterygii</taxon>
        <taxon>Neopterygii</taxon>
        <taxon>Teleostei</taxon>
        <taxon>Neoteleostei</taxon>
        <taxon>Acanthomorphata</taxon>
        <taxon>Zeiogadaria</taxon>
        <taxon>Gadariae</taxon>
        <taxon>Gadiformes</taxon>
        <taxon>Gadoidei</taxon>
        <taxon>Gadidae</taxon>
        <taxon>Gadus</taxon>
    </lineage>
</organism>
<dbReference type="GeneTree" id="ENSGT00940000154427"/>
<dbReference type="PANTHER" id="PTHR14845:SF5">
    <property type="entry name" value="BASAL BODY-ORIENTATION FACTOR 1"/>
    <property type="match status" value="1"/>
</dbReference>
<comment type="subcellular location">
    <subcellularLocation>
        <location evidence="1">Cytoplasm</location>
        <location evidence="1">Cytoskeleton</location>
        <location evidence="1">Cilium basal body</location>
    </subcellularLocation>
</comment>
<evidence type="ECO:0000256" key="1">
    <source>
        <dbReference type="ARBA" id="ARBA00004120"/>
    </source>
</evidence>
<evidence type="ECO:0000256" key="9">
    <source>
        <dbReference type="ARBA" id="ARBA00031573"/>
    </source>
</evidence>
<dbReference type="RefSeq" id="XP_030212790.1">
    <property type="nucleotide sequence ID" value="XM_030356930.1"/>
</dbReference>
<keyword evidence="6" id="KW-0969">Cilium</keyword>
<evidence type="ECO:0000256" key="11">
    <source>
        <dbReference type="SAM" id="MobiDB-lite"/>
    </source>
</evidence>
<evidence type="ECO:0000256" key="2">
    <source>
        <dbReference type="ARBA" id="ARBA00007508"/>
    </source>
</evidence>
<dbReference type="Proteomes" id="UP000694546">
    <property type="component" value="Chromosome 5"/>
</dbReference>
<keyword evidence="8" id="KW-0966">Cell projection</keyword>
<evidence type="ECO:0000313" key="13">
    <source>
        <dbReference type="Ensembl" id="ENSGMOP00000017154.2"/>
    </source>
</evidence>